<protein>
    <submittedName>
        <fullName evidence="1">Uncharacterized protein</fullName>
    </submittedName>
</protein>
<dbReference type="EMBL" id="QFQB01000161">
    <property type="protein sequence ID" value="PZQ43360.1"/>
    <property type="molecule type" value="Genomic_DNA"/>
</dbReference>
<feature type="non-terminal residue" evidence="1">
    <location>
        <position position="1"/>
    </location>
</feature>
<organism evidence="1 2">
    <name type="scientific">Micavibrio aeruginosavorus</name>
    <dbReference type="NCBI Taxonomy" id="349221"/>
    <lineage>
        <taxon>Bacteria</taxon>
        <taxon>Pseudomonadati</taxon>
        <taxon>Bdellovibrionota</taxon>
        <taxon>Bdellovibrionia</taxon>
        <taxon>Bdellovibrionales</taxon>
        <taxon>Pseudobdellovibrionaceae</taxon>
        <taxon>Micavibrio</taxon>
    </lineage>
</organism>
<dbReference type="AlphaFoldDB" id="A0A2W5PWB4"/>
<reference evidence="1 2" key="1">
    <citation type="submission" date="2017-08" db="EMBL/GenBank/DDBJ databases">
        <title>Infants hospitalized years apart are colonized by the same room-sourced microbial strains.</title>
        <authorList>
            <person name="Brooks B."/>
            <person name="Olm M.R."/>
            <person name="Firek B.A."/>
            <person name="Baker R."/>
            <person name="Thomas B.C."/>
            <person name="Morowitz M.J."/>
            <person name="Banfield J.F."/>
        </authorList>
    </citation>
    <scope>NUCLEOTIDE SEQUENCE [LARGE SCALE GENOMIC DNA]</scope>
    <source>
        <strain evidence="1">S2_005_002_R2_29</strain>
    </source>
</reference>
<proteinExistence type="predicted"/>
<comment type="caution">
    <text evidence="1">The sequence shown here is derived from an EMBL/GenBank/DDBJ whole genome shotgun (WGS) entry which is preliminary data.</text>
</comment>
<name>A0A2W5PWB4_9BACT</name>
<evidence type="ECO:0000313" key="1">
    <source>
        <dbReference type="EMBL" id="PZQ43360.1"/>
    </source>
</evidence>
<evidence type="ECO:0000313" key="2">
    <source>
        <dbReference type="Proteomes" id="UP000249417"/>
    </source>
</evidence>
<accession>A0A2W5PWB4</accession>
<dbReference type="Proteomes" id="UP000249417">
    <property type="component" value="Unassembled WGS sequence"/>
</dbReference>
<gene>
    <name evidence="1" type="ORF">DI551_12305</name>
</gene>
<sequence length="336" mass="35697">TWGGSSSKLIANGDNKIVSDEVFATSFGLAKFDRNSTVYIKGRGSVPVAGNLVPSHLPLESQISGSQQKWYNPADTTPSAVNAAGAFTFTGTATGGSNRVHTPFLLGRPVDAGTLVYFGLGDSILMGSHDNLNTGNNGVYGVGLHQRAMHDGSFTNPYPSCNFSLSSMYASAMTGSNNKWAEWCVYANRGIDEMLTNDIINAGASLATCQSRAQEIWTKMKTNGIQKILRTGLLTRTNSTDSWATLAGQTVNGTDWDTGGKVLQFNAWAQTRVGIDIEGYVELSSILDATDKRFWLTNGTAMRVTDDGLHPYSNGANGVGNELGSSDVRAALATLA</sequence>